<feature type="transmembrane region" description="Helical" evidence="7">
    <location>
        <begin position="20"/>
        <end position="41"/>
    </location>
</feature>
<keyword evidence="5 7" id="KW-0456">Lyase</keyword>
<dbReference type="GO" id="GO:0005886">
    <property type="term" value="C:plasma membrane"/>
    <property type="evidence" value="ECO:0007669"/>
    <property type="project" value="UniProtKB-SubCell"/>
</dbReference>
<keyword evidence="2 7" id="KW-0812">Transmembrane</keyword>
<dbReference type="Pfam" id="PF02618">
    <property type="entry name" value="YceG"/>
    <property type="match status" value="1"/>
</dbReference>
<dbReference type="InterPro" id="IPR003770">
    <property type="entry name" value="MLTG-like"/>
</dbReference>
<dbReference type="GO" id="GO:0009252">
    <property type="term" value="P:peptidoglycan biosynthetic process"/>
    <property type="evidence" value="ECO:0007669"/>
    <property type="project" value="UniProtKB-UniRule"/>
</dbReference>
<comment type="caution">
    <text evidence="8">The sequence shown here is derived from an EMBL/GenBank/DDBJ whole genome shotgun (WGS) entry which is preliminary data.</text>
</comment>
<evidence type="ECO:0000256" key="1">
    <source>
        <dbReference type="ARBA" id="ARBA00022475"/>
    </source>
</evidence>
<name>A0A848DEC8_9PSEU</name>
<comment type="subcellular location">
    <subcellularLocation>
        <location evidence="7">Cell membrane</location>
        <topology evidence="7">Single-pass membrane protein</topology>
    </subcellularLocation>
</comment>
<evidence type="ECO:0000256" key="5">
    <source>
        <dbReference type="ARBA" id="ARBA00023239"/>
    </source>
</evidence>
<keyword evidence="6 7" id="KW-0961">Cell wall biogenesis/degradation</keyword>
<feature type="site" description="Important for catalytic activity" evidence="7">
    <location>
        <position position="268"/>
    </location>
</feature>
<gene>
    <name evidence="7" type="primary">mltG</name>
    <name evidence="8" type="ORF">HF519_04865</name>
</gene>
<accession>A0A848DEC8</accession>
<keyword evidence="4 7" id="KW-0472">Membrane</keyword>
<evidence type="ECO:0000256" key="7">
    <source>
        <dbReference type="HAMAP-Rule" id="MF_02065"/>
    </source>
</evidence>
<protein>
    <recommendedName>
        <fullName evidence="7">Endolytic murein transglycosylase</fullName>
        <ecNumber evidence="7">4.2.2.29</ecNumber>
    </recommendedName>
    <alternativeName>
        <fullName evidence="7">Peptidoglycan lytic transglycosylase</fullName>
    </alternativeName>
    <alternativeName>
        <fullName evidence="7">Peptidoglycan polymerization terminase</fullName>
    </alternativeName>
</protein>
<comment type="function">
    <text evidence="7">Functions as a peptidoglycan terminase that cleaves nascent peptidoglycan strands endolytically to terminate their elongation.</text>
</comment>
<evidence type="ECO:0000256" key="3">
    <source>
        <dbReference type="ARBA" id="ARBA00022989"/>
    </source>
</evidence>
<dbReference type="GO" id="GO:0008932">
    <property type="term" value="F:lytic endotransglycosylase activity"/>
    <property type="evidence" value="ECO:0007669"/>
    <property type="project" value="UniProtKB-UniRule"/>
</dbReference>
<dbReference type="GO" id="GO:0071555">
    <property type="term" value="P:cell wall organization"/>
    <property type="evidence" value="ECO:0007669"/>
    <property type="project" value="UniProtKB-KW"/>
</dbReference>
<reference evidence="8 9" key="1">
    <citation type="submission" date="2020-04" db="EMBL/GenBank/DDBJ databases">
        <authorList>
            <person name="Klaysubun C."/>
            <person name="Duangmal K."/>
            <person name="Lipun K."/>
        </authorList>
    </citation>
    <scope>NUCLEOTIDE SEQUENCE [LARGE SCALE GENOMIC DNA]</scope>
    <source>
        <strain evidence="8 9">DSM 45300</strain>
    </source>
</reference>
<evidence type="ECO:0000256" key="6">
    <source>
        <dbReference type="ARBA" id="ARBA00023316"/>
    </source>
</evidence>
<dbReference type="PANTHER" id="PTHR30518:SF2">
    <property type="entry name" value="ENDOLYTIC MUREIN TRANSGLYCOSYLASE"/>
    <property type="match status" value="1"/>
</dbReference>
<dbReference type="PANTHER" id="PTHR30518">
    <property type="entry name" value="ENDOLYTIC MUREIN TRANSGLYCOSYLASE"/>
    <property type="match status" value="1"/>
</dbReference>
<dbReference type="Gene3D" id="3.30.1490.480">
    <property type="entry name" value="Endolytic murein transglycosylase"/>
    <property type="match status" value="1"/>
</dbReference>
<evidence type="ECO:0000313" key="8">
    <source>
        <dbReference type="EMBL" id="NMH90927.1"/>
    </source>
</evidence>
<evidence type="ECO:0000313" key="9">
    <source>
        <dbReference type="Proteomes" id="UP000586918"/>
    </source>
</evidence>
<dbReference type="EC" id="4.2.2.29" evidence="7"/>
<sequence>MAARRAKQRDQARRRRRRTIVVLLSIVLLLGVVLGGGAYLLDSVFGTDDFDGPGEGDVVVRVLDGDSTTQIGGMLVRRGVVASVEAFTEAAAGNDRIRSIQPGYYQVRSRMSGEAAVERMLDPAARVGQLEIRGGVQLDDTRAPDGTVTPGVLSLISQASCATLDGERRCVSVDDLRTTMATTDPAELGVPAWAVEDINGADPVRRLEGLFVPGVYDVAPGTPAADVLRGLLAVSVARLEATGIVDGADAVGLAPYQVLVLASLVEKEGITADMPKVARVIYNRLDIDQRLELDSTVNYPLDVQALRTTAEARAQVGPYNSYAVSGLPPTPIAAAGRSAIAAALGPEAGPWFFFVRCRTDGTSCFGTTLAEHQENVRQAVANGAF</sequence>
<keyword evidence="1 7" id="KW-1003">Cell membrane</keyword>
<comment type="catalytic activity">
    <reaction evidence="7">
        <text>a peptidoglycan chain = a peptidoglycan chain with N-acetyl-1,6-anhydromuramyl-[peptide] at the reducing end + a peptidoglycan chain with N-acetylglucosamine at the non-reducing end.</text>
        <dbReference type="EC" id="4.2.2.29"/>
    </reaction>
</comment>
<proteinExistence type="inferred from homology"/>
<dbReference type="HAMAP" id="MF_02065">
    <property type="entry name" value="MltG"/>
    <property type="match status" value="1"/>
</dbReference>
<keyword evidence="3 7" id="KW-1133">Transmembrane helix</keyword>
<evidence type="ECO:0000256" key="2">
    <source>
        <dbReference type="ARBA" id="ARBA00022692"/>
    </source>
</evidence>
<dbReference type="EMBL" id="JAAXKZ010000010">
    <property type="protein sequence ID" value="NMH90927.1"/>
    <property type="molecule type" value="Genomic_DNA"/>
</dbReference>
<comment type="similarity">
    <text evidence="7">Belongs to the transglycosylase MltG family.</text>
</comment>
<organism evidence="8 9">
    <name type="scientific">Pseudonocardia bannensis</name>
    <dbReference type="NCBI Taxonomy" id="630973"/>
    <lineage>
        <taxon>Bacteria</taxon>
        <taxon>Bacillati</taxon>
        <taxon>Actinomycetota</taxon>
        <taxon>Actinomycetes</taxon>
        <taxon>Pseudonocardiales</taxon>
        <taxon>Pseudonocardiaceae</taxon>
        <taxon>Pseudonocardia</taxon>
    </lineage>
</organism>
<dbReference type="Proteomes" id="UP000586918">
    <property type="component" value="Unassembled WGS sequence"/>
</dbReference>
<keyword evidence="9" id="KW-1185">Reference proteome</keyword>
<evidence type="ECO:0000256" key="4">
    <source>
        <dbReference type="ARBA" id="ARBA00023136"/>
    </source>
</evidence>
<dbReference type="AlphaFoldDB" id="A0A848DEC8"/>